<dbReference type="InterPro" id="IPR015424">
    <property type="entry name" value="PyrdxlP-dep_Trfase"/>
</dbReference>
<evidence type="ECO:0000256" key="5">
    <source>
        <dbReference type="ARBA" id="ARBA00023315"/>
    </source>
</evidence>
<evidence type="ECO:0000256" key="4">
    <source>
        <dbReference type="ARBA" id="ARBA00022898"/>
    </source>
</evidence>
<keyword evidence="3" id="KW-0808">Transferase</keyword>
<evidence type="ECO:0000313" key="11">
    <source>
        <dbReference type="Proteomes" id="UP000466396"/>
    </source>
</evidence>
<evidence type="ECO:0000256" key="2">
    <source>
        <dbReference type="ARBA" id="ARBA00013187"/>
    </source>
</evidence>
<dbReference type="PANTHER" id="PTHR13693">
    <property type="entry name" value="CLASS II AMINOTRANSFERASE/8-AMINO-7-OXONONANOATE SYNTHASE"/>
    <property type="match status" value="1"/>
</dbReference>
<dbReference type="STRING" id="169765.AWC15_20335"/>
<dbReference type="RefSeq" id="WP_085159929.1">
    <property type="nucleotide sequence ID" value="NZ_AP022581.1"/>
</dbReference>
<keyword evidence="5" id="KW-0012">Acyltransferase</keyword>
<dbReference type="Gene3D" id="3.90.1150.10">
    <property type="entry name" value="Aspartate Aminotransferase, domain 1"/>
    <property type="match status" value="1"/>
</dbReference>
<keyword evidence="4" id="KW-0663">Pyridoxal phosphate</keyword>
<dbReference type="EC" id="2.3.1.47" evidence="2"/>
<dbReference type="Pfam" id="PF00155">
    <property type="entry name" value="Aminotran_1_2"/>
    <property type="match status" value="1"/>
</dbReference>
<evidence type="ECO:0000256" key="1">
    <source>
        <dbReference type="ARBA" id="ARBA00001933"/>
    </source>
</evidence>
<dbReference type="GO" id="GO:0009102">
    <property type="term" value="P:biotin biosynthetic process"/>
    <property type="evidence" value="ECO:0007669"/>
    <property type="project" value="TreeGrafter"/>
</dbReference>
<reference evidence="10 11" key="1">
    <citation type="journal article" date="2019" name="Emerg. Microbes Infect.">
        <title>Comprehensive subspecies identification of 175 nontuberculous mycobacteria species based on 7547 genomic profiles.</title>
        <authorList>
            <person name="Matsumoto Y."/>
            <person name="Kinjo T."/>
            <person name="Motooka D."/>
            <person name="Nabeya D."/>
            <person name="Jung N."/>
            <person name="Uechi K."/>
            <person name="Horii T."/>
            <person name="Iida T."/>
            <person name="Fujita J."/>
            <person name="Nakamura S."/>
        </authorList>
    </citation>
    <scope>NUCLEOTIDE SEQUENCE [LARGE SCALE GENOMIC DNA]</scope>
    <source>
        <strain evidence="10 11">JCM 15657</strain>
    </source>
</reference>
<dbReference type="InterPro" id="IPR015421">
    <property type="entry name" value="PyrdxlP-dep_Trfase_major"/>
</dbReference>
<comment type="cofactor">
    <cofactor evidence="1">
        <name>pyridoxal 5'-phosphate</name>
        <dbReference type="ChEBI" id="CHEBI:597326"/>
    </cofactor>
</comment>
<sequence>MTDLNEQTATHRFRNNARAVDVGNPAWQAAADNYLLDNSVRYVGNDRLERQRDGHRFINMVSCSYLGLHSHPWVLEGARTAIDSEQTFALPVSRLRIRFSMLDELEAGLSALYRARSVAAISASVASAAVLPLISSGHLTDDGEPRVMVFDKHSHFSLNYIKPICADEAPVFTCPHNDLNYLEDMCKKHKRVAYVADGAYSLGGVAPVKELMELQDRYGLFLFFDDSHSLAMYGARGEGIVRSMMPEELNPLTVIVGSLGKGFGATGGVIMLGNEKHHDVLMRFGGPLAWSQPQNGPTIGGCLGSVRVHNSPELAQRQQQLRQNAALFDSLISTPQAGLNTAIRLIEIGAESKAIGLSSRILECGFYTSAVFFPVTAKGQAGLRIMLRADNDPEDIRSFCKTVNELVAAQSHNLVGVSP</sequence>
<dbReference type="EMBL" id="AP022581">
    <property type="protein sequence ID" value="BBX98664.1"/>
    <property type="molecule type" value="Genomic_DNA"/>
</dbReference>
<keyword evidence="11" id="KW-1185">Reference proteome</keyword>
<dbReference type="PANTHER" id="PTHR13693:SF100">
    <property type="entry name" value="8-AMINO-7-OXONONANOATE SYNTHASE"/>
    <property type="match status" value="1"/>
</dbReference>
<proteinExistence type="predicted"/>
<evidence type="ECO:0000256" key="7">
    <source>
        <dbReference type="ARBA" id="ARBA00033381"/>
    </source>
</evidence>
<name>A0A1X1Y890_9MYCO</name>
<feature type="domain" description="Aminotransferase class I/classII large" evidence="9">
    <location>
        <begin position="160"/>
        <end position="402"/>
    </location>
</feature>
<dbReference type="InterPro" id="IPR004839">
    <property type="entry name" value="Aminotransferase_I/II_large"/>
</dbReference>
<dbReference type="Proteomes" id="UP000466396">
    <property type="component" value="Chromosome"/>
</dbReference>
<evidence type="ECO:0000256" key="6">
    <source>
        <dbReference type="ARBA" id="ARBA00032610"/>
    </source>
</evidence>
<evidence type="ECO:0000313" key="10">
    <source>
        <dbReference type="EMBL" id="BBX98664.1"/>
    </source>
</evidence>
<dbReference type="GO" id="GO:0030170">
    <property type="term" value="F:pyridoxal phosphate binding"/>
    <property type="evidence" value="ECO:0007669"/>
    <property type="project" value="InterPro"/>
</dbReference>
<dbReference type="OrthoDB" id="9807157at2"/>
<dbReference type="AlphaFoldDB" id="A0A1X1Y890"/>
<dbReference type="GO" id="GO:0008710">
    <property type="term" value="F:8-amino-7-oxononanoate synthase activity"/>
    <property type="evidence" value="ECO:0007669"/>
    <property type="project" value="UniProtKB-EC"/>
</dbReference>
<evidence type="ECO:0000256" key="3">
    <source>
        <dbReference type="ARBA" id="ARBA00022679"/>
    </source>
</evidence>
<dbReference type="Gene3D" id="3.40.640.10">
    <property type="entry name" value="Type I PLP-dependent aspartate aminotransferase-like (Major domain)"/>
    <property type="match status" value="1"/>
</dbReference>
<dbReference type="NCBIfam" id="NF005697">
    <property type="entry name" value="PRK07505.1"/>
    <property type="match status" value="1"/>
</dbReference>
<gene>
    <name evidence="10" type="ORF">MLAC_39580</name>
</gene>
<dbReference type="KEGG" id="mlj:MLAC_39580"/>
<accession>A0A1X1Y890</accession>
<dbReference type="InterPro" id="IPR050087">
    <property type="entry name" value="AON_synthase_class-II"/>
</dbReference>
<comment type="catalytic activity">
    <reaction evidence="8">
        <text>6-carboxyhexanoyl-[ACP] + L-alanine + H(+) = (8S)-8-amino-7-oxononanoate + holo-[ACP] + CO2</text>
        <dbReference type="Rhea" id="RHEA:42288"/>
        <dbReference type="Rhea" id="RHEA-COMP:9685"/>
        <dbReference type="Rhea" id="RHEA-COMP:9955"/>
        <dbReference type="ChEBI" id="CHEBI:15378"/>
        <dbReference type="ChEBI" id="CHEBI:16526"/>
        <dbReference type="ChEBI" id="CHEBI:57972"/>
        <dbReference type="ChEBI" id="CHEBI:64479"/>
        <dbReference type="ChEBI" id="CHEBI:78846"/>
        <dbReference type="ChEBI" id="CHEBI:149468"/>
        <dbReference type="EC" id="2.3.1.47"/>
    </reaction>
</comment>
<organism evidence="10 11">
    <name type="scientific">Mycobacterium lacus</name>
    <dbReference type="NCBI Taxonomy" id="169765"/>
    <lineage>
        <taxon>Bacteria</taxon>
        <taxon>Bacillati</taxon>
        <taxon>Actinomycetota</taxon>
        <taxon>Actinomycetes</taxon>
        <taxon>Mycobacteriales</taxon>
        <taxon>Mycobacteriaceae</taxon>
        <taxon>Mycobacterium</taxon>
    </lineage>
</organism>
<protein>
    <recommendedName>
        <fullName evidence="2">8-amino-7-oxononanoate synthase</fullName>
        <ecNumber evidence="2">2.3.1.47</ecNumber>
    </recommendedName>
    <alternativeName>
        <fullName evidence="6">7-keto-8-amino-pelargonic acid synthase</fullName>
    </alternativeName>
    <alternativeName>
        <fullName evidence="7">8-amino-7-ketopelargonate synthase</fullName>
    </alternativeName>
</protein>
<evidence type="ECO:0000256" key="8">
    <source>
        <dbReference type="ARBA" id="ARBA00047715"/>
    </source>
</evidence>
<evidence type="ECO:0000259" key="9">
    <source>
        <dbReference type="Pfam" id="PF00155"/>
    </source>
</evidence>
<dbReference type="InterPro" id="IPR015422">
    <property type="entry name" value="PyrdxlP-dep_Trfase_small"/>
</dbReference>
<dbReference type="SUPFAM" id="SSF53383">
    <property type="entry name" value="PLP-dependent transferases"/>
    <property type="match status" value="1"/>
</dbReference>